<dbReference type="AlphaFoldDB" id="A0AAN7IY19"/>
<evidence type="ECO:0000256" key="11">
    <source>
        <dbReference type="ARBA" id="ARBA00037847"/>
    </source>
</evidence>
<dbReference type="EMBL" id="JAXUIC010000005">
    <property type="protein sequence ID" value="KAK4590246.1"/>
    <property type="molecule type" value="Genomic_DNA"/>
</dbReference>
<dbReference type="PANTHER" id="PTHR48062">
    <property type="entry name" value="RECEPTOR-LIKE PROTEIN 14"/>
    <property type="match status" value="1"/>
</dbReference>
<dbReference type="InterPro" id="IPR003591">
    <property type="entry name" value="Leu-rich_rpt_typical-subtyp"/>
</dbReference>
<evidence type="ECO:0000256" key="8">
    <source>
        <dbReference type="ARBA" id="ARBA00022989"/>
    </source>
</evidence>
<evidence type="ECO:0000256" key="4">
    <source>
        <dbReference type="ARBA" id="ARBA00022614"/>
    </source>
</evidence>
<dbReference type="InterPro" id="IPR001611">
    <property type="entry name" value="Leu-rich_rpt"/>
</dbReference>
<dbReference type="InterPro" id="IPR051502">
    <property type="entry name" value="RLP_Defense_Trigger"/>
</dbReference>
<evidence type="ECO:0000256" key="12">
    <source>
        <dbReference type="SAM" id="SignalP"/>
    </source>
</evidence>
<dbReference type="SUPFAM" id="SSF52058">
    <property type="entry name" value="L domain-like"/>
    <property type="match status" value="2"/>
</dbReference>
<evidence type="ECO:0000256" key="3">
    <source>
        <dbReference type="ARBA" id="ARBA00022475"/>
    </source>
</evidence>
<dbReference type="PANTHER" id="PTHR48062:SF52">
    <property type="entry name" value="RECEPTOR-LIKE PROTEIN 8-RELATED"/>
    <property type="match status" value="1"/>
</dbReference>
<dbReference type="FunFam" id="3.80.10.10:FF:000383">
    <property type="entry name" value="Leucine-rich repeat receptor protein kinase EMS1"/>
    <property type="match status" value="1"/>
</dbReference>
<comment type="caution">
    <text evidence="13">The sequence shown here is derived from an EMBL/GenBank/DDBJ whole genome shotgun (WGS) entry which is preliminary data.</text>
</comment>
<sequence length="601" mass="67967">MAWPFIKNLFWGLLVLVQICGHSACFVEERMGLLEFTEFVRSNGDDADHLLPSWVDDSNSECCDWERFRCNSTTGHVIELSLHNDYDKIWRLNISIFQAFKELRSLNLSFNEIGGWIENEGFESLSELKMLETLDLGFNLFNQSILQSLSALTSLKNLIINNNQFKVSFPVQELSALENLEFLNLRSNKLNGSLSMQGLATSGSLEILDLSENTFDGFVSSQIGVLSSLKALSLGDNRLKGSLPRQGLCKLSKLVELDLAYNKFEGTLPPCLNNLTSLQLLDLSRNKFTGNISSSWIASSTHNLFEGLFLFSSFSNQVKLEFVRFISDNSKFEIETENPGWKPMFQLKVLVLSNCNLNKLDKGIPTFLFHQYNLLAVDLSQNNLAGRFPDWLLQNNTGLKFVKLQSNSFVGQFHLSPYSNMNLSWMDVSDNHFDGQLPKNIETIFPRLWLLHLSGNAFQGPLSSLIANILDVSFNYISGEVPKEILSFCFNLGVLDLSNNDFHGTLPKCLMLDHIEHIYLQGNNFTGSLPNAFLNSSFLRALDFRDNNFSSNIPIEIGSLYNLKAFMLVGNHFIGFIPNQLCQLNEIGLLDLSRNSLWFHT</sequence>
<evidence type="ECO:0000256" key="6">
    <source>
        <dbReference type="ARBA" id="ARBA00022729"/>
    </source>
</evidence>
<evidence type="ECO:0000313" key="13">
    <source>
        <dbReference type="EMBL" id="KAK4590246.1"/>
    </source>
</evidence>
<keyword evidence="10" id="KW-0325">Glycoprotein</keyword>
<dbReference type="FunFam" id="3.80.10.10:FF:000041">
    <property type="entry name" value="LRR receptor-like serine/threonine-protein kinase ERECTA"/>
    <property type="match status" value="1"/>
</dbReference>
<evidence type="ECO:0000256" key="2">
    <source>
        <dbReference type="ARBA" id="ARBA00009592"/>
    </source>
</evidence>
<evidence type="ECO:0000256" key="5">
    <source>
        <dbReference type="ARBA" id="ARBA00022692"/>
    </source>
</evidence>
<gene>
    <name evidence="13" type="ORF">RGQ29_020687</name>
</gene>
<evidence type="ECO:0000313" key="14">
    <source>
        <dbReference type="Proteomes" id="UP001324115"/>
    </source>
</evidence>
<evidence type="ECO:0008006" key="15">
    <source>
        <dbReference type="Google" id="ProtNLM"/>
    </source>
</evidence>
<evidence type="ECO:0000256" key="9">
    <source>
        <dbReference type="ARBA" id="ARBA00023136"/>
    </source>
</evidence>
<comment type="subcellular location">
    <subcellularLocation>
        <location evidence="1">Cell membrane</location>
    </subcellularLocation>
    <subcellularLocation>
        <location evidence="11">Endomembrane system</location>
        <topology evidence="11">Single-pass membrane protein</topology>
    </subcellularLocation>
</comment>
<name>A0AAN7IY19_QUERU</name>
<dbReference type="GO" id="GO:0012505">
    <property type="term" value="C:endomembrane system"/>
    <property type="evidence" value="ECO:0007669"/>
    <property type="project" value="UniProtKB-SubCell"/>
</dbReference>
<reference evidence="13 14" key="1">
    <citation type="journal article" date="2023" name="G3 (Bethesda)">
        <title>A haplotype-resolved chromosome-scale genome for Quercus rubra L. provides insights into the genetics of adaptive traits for red oak species.</title>
        <authorList>
            <person name="Kapoor B."/>
            <person name="Jenkins J."/>
            <person name="Schmutz J."/>
            <person name="Zhebentyayeva T."/>
            <person name="Kuelheim C."/>
            <person name="Coggeshall M."/>
            <person name="Heim C."/>
            <person name="Lasky J.R."/>
            <person name="Leites L."/>
            <person name="Islam-Faridi N."/>
            <person name="Romero-Severson J."/>
            <person name="DeLeo V.L."/>
            <person name="Lucas S.M."/>
            <person name="Lazic D."/>
            <person name="Gailing O."/>
            <person name="Carlson J."/>
            <person name="Staton M."/>
        </authorList>
    </citation>
    <scope>NUCLEOTIDE SEQUENCE [LARGE SCALE GENOMIC DNA]</scope>
    <source>
        <strain evidence="13">Pseudo-F2</strain>
    </source>
</reference>
<comment type="similarity">
    <text evidence="2">Belongs to the RLP family.</text>
</comment>
<feature type="signal peptide" evidence="12">
    <location>
        <begin position="1"/>
        <end position="24"/>
    </location>
</feature>
<keyword evidence="6 12" id="KW-0732">Signal</keyword>
<evidence type="ECO:0000256" key="1">
    <source>
        <dbReference type="ARBA" id="ARBA00004236"/>
    </source>
</evidence>
<feature type="chain" id="PRO_5043007641" description="Leucine-rich repeat-containing N-terminal plant-type domain-containing protein" evidence="12">
    <location>
        <begin position="25"/>
        <end position="601"/>
    </location>
</feature>
<keyword evidence="9" id="KW-0472">Membrane</keyword>
<accession>A0AAN7IY19</accession>
<organism evidence="13 14">
    <name type="scientific">Quercus rubra</name>
    <name type="common">Northern red oak</name>
    <name type="synonym">Quercus borealis</name>
    <dbReference type="NCBI Taxonomy" id="3512"/>
    <lineage>
        <taxon>Eukaryota</taxon>
        <taxon>Viridiplantae</taxon>
        <taxon>Streptophyta</taxon>
        <taxon>Embryophyta</taxon>
        <taxon>Tracheophyta</taxon>
        <taxon>Spermatophyta</taxon>
        <taxon>Magnoliopsida</taxon>
        <taxon>eudicotyledons</taxon>
        <taxon>Gunneridae</taxon>
        <taxon>Pentapetalae</taxon>
        <taxon>rosids</taxon>
        <taxon>fabids</taxon>
        <taxon>Fagales</taxon>
        <taxon>Fagaceae</taxon>
        <taxon>Quercus</taxon>
    </lineage>
</organism>
<keyword evidence="4" id="KW-0433">Leucine-rich repeat</keyword>
<keyword evidence="5" id="KW-0812">Transmembrane</keyword>
<keyword evidence="14" id="KW-1185">Reference proteome</keyword>
<dbReference type="SMART" id="SM00369">
    <property type="entry name" value="LRR_TYP"/>
    <property type="match status" value="7"/>
</dbReference>
<dbReference type="Pfam" id="PF00560">
    <property type="entry name" value="LRR_1"/>
    <property type="match status" value="5"/>
</dbReference>
<dbReference type="InterPro" id="IPR032675">
    <property type="entry name" value="LRR_dom_sf"/>
</dbReference>
<dbReference type="GO" id="GO:0005886">
    <property type="term" value="C:plasma membrane"/>
    <property type="evidence" value="ECO:0007669"/>
    <property type="project" value="UniProtKB-SubCell"/>
</dbReference>
<evidence type="ECO:0000256" key="7">
    <source>
        <dbReference type="ARBA" id="ARBA00022737"/>
    </source>
</evidence>
<protein>
    <recommendedName>
        <fullName evidence="15">Leucine-rich repeat-containing N-terminal plant-type domain-containing protein</fullName>
    </recommendedName>
</protein>
<proteinExistence type="inferred from homology"/>
<keyword evidence="3" id="KW-1003">Cell membrane</keyword>
<dbReference type="Gene3D" id="3.80.10.10">
    <property type="entry name" value="Ribonuclease Inhibitor"/>
    <property type="match status" value="3"/>
</dbReference>
<keyword evidence="7" id="KW-0677">Repeat</keyword>
<keyword evidence="8" id="KW-1133">Transmembrane helix</keyword>
<evidence type="ECO:0000256" key="10">
    <source>
        <dbReference type="ARBA" id="ARBA00023180"/>
    </source>
</evidence>
<dbReference type="Proteomes" id="UP001324115">
    <property type="component" value="Unassembled WGS sequence"/>
</dbReference>